<dbReference type="GO" id="GO:0008962">
    <property type="term" value="F:phosphatidylglycerophosphatase activity"/>
    <property type="evidence" value="ECO:0007669"/>
    <property type="project" value="InterPro"/>
</dbReference>
<dbReference type="InterPro" id="IPR006549">
    <property type="entry name" value="HAD-SF_hydro_IIIA"/>
</dbReference>
<dbReference type="Proteomes" id="UP000190105">
    <property type="component" value="Unassembled WGS sequence"/>
</dbReference>
<evidence type="ECO:0000313" key="1">
    <source>
        <dbReference type="EMBL" id="SKA81784.1"/>
    </source>
</evidence>
<dbReference type="InterPro" id="IPR010021">
    <property type="entry name" value="PGPP1/Gep4"/>
</dbReference>
<dbReference type="NCBIfam" id="TIGR01668">
    <property type="entry name" value="YqeG_hyp_ppase"/>
    <property type="match status" value="1"/>
</dbReference>
<dbReference type="InterPro" id="IPR006439">
    <property type="entry name" value="HAD-SF_hydro_IA"/>
</dbReference>
<dbReference type="NCBIfam" id="TIGR01662">
    <property type="entry name" value="HAD-SF-IIIA"/>
    <property type="match status" value="1"/>
</dbReference>
<accession>A0A1T4WWW8</accession>
<reference evidence="2" key="1">
    <citation type="submission" date="2017-02" db="EMBL/GenBank/DDBJ databases">
        <authorList>
            <person name="Varghese N."/>
            <person name="Submissions S."/>
        </authorList>
    </citation>
    <scope>NUCLEOTIDE SEQUENCE [LARGE SCALE GENOMIC DNA]</scope>
    <source>
        <strain evidence="2">USBA 833</strain>
    </source>
</reference>
<evidence type="ECO:0008006" key="3">
    <source>
        <dbReference type="Google" id="ProtNLM"/>
    </source>
</evidence>
<dbReference type="InterPro" id="IPR036412">
    <property type="entry name" value="HAD-like_sf"/>
</dbReference>
<dbReference type="PANTHER" id="PTHR19288">
    <property type="entry name" value="4-NITROPHENYLPHOSPHATASE-RELATED"/>
    <property type="match status" value="1"/>
</dbReference>
<dbReference type="Pfam" id="PF13242">
    <property type="entry name" value="Hydrolase_like"/>
    <property type="match status" value="1"/>
</dbReference>
<dbReference type="NCBIfam" id="TIGR01549">
    <property type="entry name" value="HAD-SF-IA-v1"/>
    <property type="match status" value="1"/>
</dbReference>
<dbReference type="InterPro" id="IPR023214">
    <property type="entry name" value="HAD_sf"/>
</dbReference>
<evidence type="ECO:0000313" key="2">
    <source>
        <dbReference type="Proteomes" id="UP000190105"/>
    </source>
</evidence>
<dbReference type="EMBL" id="FUYH01000004">
    <property type="protein sequence ID" value="SKA81784.1"/>
    <property type="molecule type" value="Genomic_DNA"/>
</dbReference>
<dbReference type="AlphaFoldDB" id="A0A1T4WWW8"/>
<dbReference type="STRING" id="1147123.SAMN05443428_104115"/>
<keyword evidence="2" id="KW-1185">Reference proteome</keyword>
<dbReference type="PANTHER" id="PTHR19288:SF25">
    <property type="entry name" value="PHOSPHATIDYLGLYCEROPHOSPHATASE GEP4, MITOCHONDRIAL"/>
    <property type="match status" value="1"/>
</dbReference>
<organism evidence="1 2">
    <name type="scientific">Caloramator quimbayensis</name>
    <dbReference type="NCBI Taxonomy" id="1147123"/>
    <lineage>
        <taxon>Bacteria</taxon>
        <taxon>Bacillati</taxon>
        <taxon>Bacillota</taxon>
        <taxon>Clostridia</taxon>
        <taxon>Eubacteriales</taxon>
        <taxon>Clostridiaceae</taxon>
        <taxon>Caloramator</taxon>
    </lineage>
</organism>
<protein>
    <recommendedName>
        <fullName evidence="3">YqeG family HAD IIIA-type phosphatase</fullName>
    </recommendedName>
</protein>
<dbReference type="OrthoDB" id="9787572at2"/>
<gene>
    <name evidence="1" type="ORF">SAMN05443428_104115</name>
</gene>
<dbReference type="Gene3D" id="3.40.50.1000">
    <property type="entry name" value="HAD superfamily/HAD-like"/>
    <property type="match status" value="1"/>
</dbReference>
<name>A0A1T4WWW8_9CLOT</name>
<sequence length="172" mass="19873">MKKRYLPDYYFKSIYTIDFKKLKSKGIKNLIIDIDNTLMPWGCRIADEKVKNLIKSLRDDGFNICLLSNSSKHRVKLFKDNMDVEFYSFGIKPMKIMFKGAMKKLMGSPKDTCVIGDQIFTDILGGNRCCIYTILVDPISNNEFITTKLLRKIEGSIKSKLEYQKENVESEG</sequence>
<dbReference type="SUPFAM" id="SSF56784">
    <property type="entry name" value="HAD-like"/>
    <property type="match status" value="1"/>
</dbReference>
<dbReference type="RefSeq" id="WP_078695744.1">
    <property type="nucleotide sequence ID" value="NZ_FUYH01000004.1"/>
</dbReference>
<dbReference type="GO" id="GO:0005737">
    <property type="term" value="C:cytoplasm"/>
    <property type="evidence" value="ECO:0007669"/>
    <property type="project" value="TreeGrafter"/>
</dbReference>
<proteinExistence type="predicted"/>